<dbReference type="InterPro" id="IPR002545">
    <property type="entry name" value="CheW-lke_dom"/>
</dbReference>
<accession>A0ABT2NEP3</accession>
<dbReference type="PANTHER" id="PTHR22617">
    <property type="entry name" value="CHEMOTAXIS SENSOR HISTIDINE KINASE-RELATED"/>
    <property type="match status" value="1"/>
</dbReference>
<dbReference type="EMBL" id="JAMXFA010000055">
    <property type="protein sequence ID" value="MCT7981172.1"/>
    <property type="molecule type" value="Genomic_DNA"/>
</dbReference>
<dbReference type="Proteomes" id="UP001525961">
    <property type="component" value="Unassembled WGS sequence"/>
</dbReference>
<dbReference type="PANTHER" id="PTHR22617:SF45">
    <property type="entry name" value="CHEMOTAXIS PROTEIN CHEW"/>
    <property type="match status" value="1"/>
</dbReference>
<proteinExistence type="predicted"/>
<dbReference type="Pfam" id="PF01584">
    <property type="entry name" value="CheW"/>
    <property type="match status" value="1"/>
</dbReference>
<evidence type="ECO:0000313" key="5">
    <source>
        <dbReference type="EMBL" id="MCT7981172.1"/>
    </source>
</evidence>
<evidence type="ECO:0000256" key="1">
    <source>
        <dbReference type="ARBA" id="ARBA00004496"/>
    </source>
</evidence>
<evidence type="ECO:0000313" key="6">
    <source>
        <dbReference type="Proteomes" id="UP001525961"/>
    </source>
</evidence>
<evidence type="ECO:0000259" key="4">
    <source>
        <dbReference type="PROSITE" id="PS50851"/>
    </source>
</evidence>
<gene>
    <name evidence="5" type="ORF">NG792_25925</name>
</gene>
<dbReference type="PROSITE" id="PS50851">
    <property type="entry name" value="CHEW"/>
    <property type="match status" value="1"/>
</dbReference>
<evidence type="ECO:0000256" key="2">
    <source>
        <dbReference type="ARBA" id="ARBA00021483"/>
    </source>
</evidence>
<keyword evidence="6" id="KW-1185">Reference proteome</keyword>
<dbReference type="InterPro" id="IPR036061">
    <property type="entry name" value="CheW-like_dom_sf"/>
</dbReference>
<organism evidence="5 6">
    <name type="scientific">Laspinema olomoucense D3b</name>
    <dbReference type="NCBI Taxonomy" id="2953688"/>
    <lineage>
        <taxon>Bacteria</taxon>
        <taxon>Bacillati</taxon>
        <taxon>Cyanobacteriota</taxon>
        <taxon>Cyanophyceae</taxon>
        <taxon>Oscillatoriophycideae</taxon>
        <taxon>Oscillatoriales</taxon>
        <taxon>Laspinemataceae</taxon>
        <taxon>Laspinema</taxon>
        <taxon>Laspinema olomoucense</taxon>
    </lineage>
</organism>
<name>A0ABT2NEP3_9CYAN</name>
<comment type="caution">
    <text evidence="5">The sequence shown here is derived from an EMBL/GenBank/DDBJ whole genome shotgun (WGS) entry which is preliminary data.</text>
</comment>
<dbReference type="RefSeq" id="WP_261198126.1">
    <property type="nucleotide sequence ID" value="NZ_JAMXFA010000055.1"/>
</dbReference>
<comment type="subcellular location">
    <subcellularLocation>
        <location evidence="1">Cytoplasm</location>
    </subcellularLocation>
</comment>
<keyword evidence="3" id="KW-0963">Cytoplasm</keyword>
<dbReference type="Gene3D" id="2.40.50.180">
    <property type="entry name" value="CheA-289, Domain 4"/>
    <property type="match status" value="1"/>
</dbReference>
<sequence length="155" mass="17110">MVNTQNTDSTFIFFELANTSYGISSEVVQQMEMIDRITPVPKAQPFVEGVVFSRGQVIPVLNLRVKFGLEKIPYDLRTRLIVIHINQRTVGLVVDTAREFVSVPTDAMQPPPEGLPGLSSRYLSGIATLGERVVLLLNVEELLNGSGPIERVTVT</sequence>
<reference evidence="5 6" key="1">
    <citation type="journal article" date="2022" name="Front. Microbiol.">
        <title>High genomic differentiation and limited gene flow indicate recent cryptic speciation within the genus Laspinema (cyanobacteria).</title>
        <authorList>
            <person name="Stanojkovic A."/>
            <person name="Skoupy S."/>
            <person name="Skaloud P."/>
            <person name="Dvorak P."/>
        </authorList>
    </citation>
    <scope>NUCLEOTIDE SEQUENCE [LARGE SCALE GENOMIC DNA]</scope>
    <source>
        <strain evidence="5 6">D3b</strain>
    </source>
</reference>
<dbReference type="Gene3D" id="2.30.30.40">
    <property type="entry name" value="SH3 Domains"/>
    <property type="match status" value="1"/>
</dbReference>
<feature type="domain" description="CheW-like" evidence="4">
    <location>
        <begin position="8"/>
        <end position="148"/>
    </location>
</feature>
<evidence type="ECO:0000256" key="3">
    <source>
        <dbReference type="ARBA" id="ARBA00022490"/>
    </source>
</evidence>
<protein>
    <recommendedName>
        <fullName evidence="2">Chemotaxis protein CheW</fullName>
    </recommendedName>
</protein>
<dbReference type="SUPFAM" id="SSF50341">
    <property type="entry name" value="CheW-like"/>
    <property type="match status" value="1"/>
</dbReference>
<dbReference type="InterPro" id="IPR039315">
    <property type="entry name" value="CheW"/>
</dbReference>
<dbReference type="SMART" id="SM00260">
    <property type="entry name" value="CheW"/>
    <property type="match status" value="1"/>
</dbReference>